<dbReference type="PROSITE" id="PS00687">
    <property type="entry name" value="ALDEHYDE_DEHYDR_GLU"/>
    <property type="match status" value="1"/>
</dbReference>
<dbReference type="InterPro" id="IPR016161">
    <property type="entry name" value="Ald_DH/histidinol_DH"/>
</dbReference>
<dbReference type="GO" id="GO:0004029">
    <property type="term" value="F:aldehyde dehydrogenase (NAD+) activity"/>
    <property type="evidence" value="ECO:0007669"/>
    <property type="project" value="UniProtKB-EC"/>
</dbReference>
<evidence type="ECO:0000256" key="1">
    <source>
        <dbReference type="ARBA" id="ARBA00011881"/>
    </source>
</evidence>
<dbReference type="Pfam" id="PF00171">
    <property type="entry name" value="Aldedh"/>
    <property type="match status" value="1"/>
</dbReference>
<dbReference type="InterPro" id="IPR044638">
    <property type="entry name" value="ALDH7A1-like"/>
</dbReference>
<comment type="subunit">
    <text evidence="1">Homotetramer.</text>
</comment>
<dbReference type="EC" id="1.2.1.3" evidence="4"/>
<evidence type="ECO:0000256" key="2">
    <source>
        <dbReference type="ARBA" id="ARBA00023002"/>
    </source>
</evidence>
<evidence type="ECO:0000256" key="3">
    <source>
        <dbReference type="ARBA" id="ARBA00023027"/>
    </source>
</evidence>
<sequence length="556" mass="61822">MKNLTQKLITKNIRHFTSKNPLHIPIIANSSIPVNLYGVYDGEWKNGNGYVLESRNPFSKEINGKIKTGTIEDYRNIIRKMFAVKKDWMNMPTPKRGDIVRQIGEQLRIEKDELAHIISQETGKIKTEALGEVQEAIDICDYAVGLSRMQTGSIIPSERNDYTLMERYNPLKKHVGIISAFNFPCAVFFWNTALNLICGNTQIWKGSEITPLTSIICTKIVSKVLEKEGIPGAVASMIISDGSVGEAMSNDTDIELLSFTGSTKVGNRVNVNVAKRFGRSILELGGNAASIVTKNARLNVALDAITFASVGTTGQRCTTTRRIYVHEDIYYSFLLELKQRYSKIKIGNPFHEDTLMGPLINQQAIDCYKNIILQIKSQYLSSHAKIEYGGNVLDNNCVEPTIVSCSPDFELAKHEAFVPIVYIMKYKNLEEAIDMNNNVEQGLGSSIFSDNLNEVSQWIGANGSDCGIVNVNTSTSGAEIGLAFGGNKSTGWGRHAGSDSWKQYMRRSSVAMNHGNEDKVELAQGVSFENNENNDDNKVIISDNIYVEPNTIWSYH</sequence>
<dbReference type="PANTHER" id="PTHR43521">
    <property type="entry name" value="ALPHA-AMINOADIPIC SEMIALDEHYDE DEHYDROGENASE"/>
    <property type="match status" value="1"/>
</dbReference>
<feature type="domain" description="Aldehyde dehydrogenase" evidence="5">
    <location>
        <begin position="45"/>
        <end position="509"/>
    </location>
</feature>
<protein>
    <recommendedName>
        <fullName evidence="4">aldehyde dehydrogenase (NAD(+))</fullName>
        <ecNumber evidence="4">1.2.1.3</ecNumber>
    </recommendedName>
</protein>
<evidence type="ECO:0000256" key="4">
    <source>
        <dbReference type="ARBA" id="ARBA00024226"/>
    </source>
</evidence>
<reference evidence="6" key="1">
    <citation type="submission" date="2018-05" db="EMBL/GenBank/DDBJ databases">
        <authorList>
            <person name="Lanie J.A."/>
            <person name="Ng W.-L."/>
            <person name="Kazmierczak K.M."/>
            <person name="Andrzejewski T.M."/>
            <person name="Davidsen T.M."/>
            <person name="Wayne K.J."/>
            <person name="Tettelin H."/>
            <person name="Glass J.I."/>
            <person name="Rusch D."/>
            <person name="Podicherti R."/>
            <person name="Tsui H.-C.T."/>
            <person name="Winkler M.E."/>
        </authorList>
    </citation>
    <scope>NUCLEOTIDE SEQUENCE</scope>
</reference>
<organism evidence="6">
    <name type="scientific">marine metagenome</name>
    <dbReference type="NCBI Taxonomy" id="408172"/>
    <lineage>
        <taxon>unclassified sequences</taxon>
        <taxon>metagenomes</taxon>
        <taxon>ecological metagenomes</taxon>
    </lineage>
</organism>
<evidence type="ECO:0000259" key="5">
    <source>
        <dbReference type="Pfam" id="PF00171"/>
    </source>
</evidence>
<evidence type="ECO:0000313" key="6">
    <source>
        <dbReference type="EMBL" id="SVA73279.1"/>
    </source>
</evidence>
<keyword evidence="3" id="KW-0520">NAD</keyword>
<dbReference type="Gene3D" id="3.40.309.10">
    <property type="entry name" value="Aldehyde Dehydrogenase, Chain A, domain 2"/>
    <property type="match status" value="1"/>
</dbReference>
<dbReference type="Gene3D" id="3.40.605.10">
    <property type="entry name" value="Aldehyde Dehydrogenase, Chain A, domain 1"/>
    <property type="match status" value="1"/>
</dbReference>
<dbReference type="PANTHER" id="PTHR43521:SF1">
    <property type="entry name" value="ALPHA-AMINOADIPIC SEMIALDEHYDE DEHYDROGENASE"/>
    <property type="match status" value="1"/>
</dbReference>
<dbReference type="AlphaFoldDB" id="A0A381Y875"/>
<dbReference type="EMBL" id="UINC01017623">
    <property type="protein sequence ID" value="SVA73279.1"/>
    <property type="molecule type" value="Genomic_DNA"/>
</dbReference>
<dbReference type="InterPro" id="IPR015590">
    <property type="entry name" value="Aldehyde_DH_dom"/>
</dbReference>
<dbReference type="InterPro" id="IPR016163">
    <property type="entry name" value="Ald_DH_C"/>
</dbReference>
<gene>
    <name evidence="6" type="ORF">METZ01_LOCUS126133</name>
</gene>
<dbReference type="InterPro" id="IPR029510">
    <property type="entry name" value="Ald_DH_CS_GLU"/>
</dbReference>
<accession>A0A381Y875</accession>
<dbReference type="SUPFAM" id="SSF53720">
    <property type="entry name" value="ALDH-like"/>
    <property type="match status" value="1"/>
</dbReference>
<keyword evidence="2" id="KW-0560">Oxidoreductase</keyword>
<name>A0A381Y875_9ZZZZ</name>
<dbReference type="InterPro" id="IPR016162">
    <property type="entry name" value="Ald_DH_N"/>
</dbReference>
<proteinExistence type="predicted"/>